<keyword evidence="2" id="KW-1185">Reference proteome</keyword>
<reference evidence="1 2" key="1">
    <citation type="journal article" date="2008" name="Proc. Natl. Acad. Sci. U.S.A.">
        <title>Niche adaptation and genome expansion in the chlorophyll d-producing cyanobacterium Acaryochloris marina.</title>
        <authorList>
            <person name="Swingley W.D."/>
            <person name="Chen M."/>
            <person name="Cheung P.C."/>
            <person name="Conrad A.L."/>
            <person name="Dejesa L.C."/>
            <person name="Hao J."/>
            <person name="Honchak B.M."/>
            <person name="Karbach L.E."/>
            <person name="Kurdoglu A."/>
            <person name="Lahiri S."/>
            <person name="Mastrian S.D."/>
            <person name="Miyashita H."/>
            <person name="Page L."/>
            <person name="Ramakrishna P."/>
            <person name="Satoh S."/>
            <person name="Sattley W.M."/>
            <person name="Shimada Y."/>
            <person name="Taylor H.L."/>
            <person name="Tomo T."/>
            <person name="Tsuchiya T."/>
            <person name="Wang Z.T."/>
            <person name="Raymond J."/>
            <person name="Mimuro M."/>
            <person name="Blankenship R.E."/>
            <person name="Touchman J.W."/>
        </authorList>
    </citation>
    <scope>NUCLEOTIDE SEQUENCE [LARGE SCALE GENOMIC DNA]</scope>
    <source>
        <strain evidence="2">MBIC 11017</strain>
    </source>
</reference>
<dbReference type="KEGG" id="amr:AM1_4126"/>
<protein>
    <submittedName>
        <fullName evidence="1">Uncharacterized protein</fullName>
    </submittedName>
</protein>
<accession>B0CBI9</accession>
<organism evidence="1 2">
    <name type="scientific">Acaryochloris marina (strain MBIC 11017)</name>
    <dbReference type="NCBI Taxonomy" id="329726"/>
    <lineage>
        <taxon>Bacteria</taxon>
        <taxon>Bacillati</taxon>
        <taxon>Cyanobacteriota</taxon>
        <taxon>Cyanophyceae</taxon>
        <taxon>Acaryochloridales</taxon>
        <taxon>Acaryochloridaceae</taxon>
        <taxon>Acaryochloris</taxon>
    </lineage>
</organism>
<name>B0CBI9_ACAM1</name>
<proteinExistence type="predicted"/>
<dbReference type="HOGENOM" id="CLU_3057361_0_0_3"/>
<dbReference type="AlphaFoldDB" id="B0CBI9"/>
<dbReference type="Proteomes" id="UP000000268">
    <property type="component" value="Chromosome"/>
</dbReference>
<sequence>MIDLGGLKAELSMMDQSFSILIDVRGCGRYLGSCCWWSKPFCPITDPIFLNIF</sequence>
<dbReference type="EMBL" id="CP000828">
    <property type="protein sequence ID" value="ABW29107.1"/>
    <property type="molecule type" value="Genomic_DNA"/>
</dbReference>
<evidence type="ECO:0000313" key="1">
    <source>
        <dbReference type="EMBL" id="ABW29107.1"/>
    </source>
</evidence>
<evidence type="ECO:0000313" key="2">
    <source>
        <dbReference type="Proteomes" id="UP000000268"/>
    </source>
</evidence>
<gene>
    <name evidence="1" type="ordered locus">AM1_4126</name>
</gene>